<dbReference type="EMBL" id="LN891011">
    <property type="protein sequence ID" value="CUS11832.1"/>
    <property type="molecule type" value="Genomic_DNA"/>
</dbReference>
<dbReference type="GO" id="GO:1990247">
    <property type="term" value="F:N6-methyladenosine-containing RNA reader activity"/>
    <property type="evidence" value="ECO:0007669"/>
    <property type="project" value="TreeGrafter"/>
</dbReference>
<gene>
    <name evidence="3" type="ORF">GSTUAT00004089001</name>
</gene>
<feature type="compositionally biased region" description="Basic and acidic residues" evidence="1">
    <location>
        <begin position="659"/>
        <end position="668"/>
    </location>
</feature>
<dbReference type="GO" id="GO:0003729">
    <property type="term" value="F:mRNA binding"/>
    <property type="evidence" value="ECO:0007669"/>
    <property type="project" value="TreeGrafter"/>
</dbReference>
<feature type="compositionally biased region" description="Basic and acidic residues" evidence="1">
    <location>
        <begin position="736"/>
        <end position="755"/>
    </location>
</feature>
<dbReference type="Proteomes" id="UP001412239">
    <property type="component" value="Unassembled WGS sequence"/>
</dbReference>
<feature type="compositionally biased region" description="Basic and acidic residues" evidence="1">
    <location>
        <begin position="364"/>
        <end position="392"/>
    </location>
</feature>
<feature type="compositionally biased region" description="Polar residues" evidence="1">
    <location>
        <begin position="142"/>
        <end position="176"/>
    </location>
</feature>
<evidence type="ECO:0000313" key="3">
    <source>
        <dbReference type="EMBL" id="CUS11832.1"/>
    </source>
</evidence>
<dbReference type="InterPro" id="IPR045168">
    <property type="entry name" value="YTH_prot"/>
</dbReference>
<feature type="compositionally biased region" description="Basic and acidic residues" evidence="1">
    <location>
        <begin position="602"/>
        <end position="613"/>
    </location>
</feature>
<feature type="compositionally biased region" description="Polar residues" evidence="1">
    <location>
        <begin position="396"/>
        <end position="405"/>
    </location>
</feature>
<keyword evidence="4" id="KW-1185">Reference proteome</keyword>
<feature type="compositionally biased region" description="Basic and acidic residues" evidence="1">
    <location>
        <begin position="915"/>
        <end position="935"/>
    </location>
</feature>
<feature type="region of interest" description="Disordered" evidence="1">
    <location>
        <begin position="1"/>
        <end position="130"/>
    </location>
</feature>
<evidence type="ECO:0000259" key="2">
    <source>
        <dbReference type="PROSITE" id="PS50882"/>
    </source>
</evidence>
<feature type="compositionally biased region" description="Basic and acidic residues" evidence="1">
    <location>
        <begin position="836"/>
        <end position="858"/>
    </location>
</feature>
<dbReference type="PANTHER" id="PTHR12357:SF3">
    <property type="entry name" value="YTH DOMAIN-CONTAINING PROTEIN 1"/>
    <property type="match status" value="1"/>
</dbReference>
<dbReference type="PROSITE" id="PS50882">
    <property type="entry name" value="YTH"/>
    <property type="match status" value="1"/>
</dbReference>
<dbReference type="PANTHER" id="PTHR12357">
    <property type="entry name" value="YTH YT521-B HOMOLOGY DOMAIN-CONTAINING"/>
    <property type="match status" value="1"/>
</dbReference>
<evidence type="ECO:0000256" key="1">
    <source>
        <dbReference type="SAM" id="MobiDB-lite"/>
    </source>
</evidence>
<feature type="domain" description="YTH" evidence="2">
    <location>
        <begin position="952"/>
        <end position="1110"/>
    </location>
</feature>
<evidence type="ECO:0000313" key="4">
    <source>
        <dbReference type="Proteomes" id="UP001412239"/>
    </source>
</evidence>
<protein>
    <recommendedName>
        <fullName evidence="2">YTH domain-containing protein</fullName>
    </recommendedName>
</protein>
<dbReference type="GO" id="GO:0000398">
    <property type="term" value="P:mRNA splicing, via spliceosome"/>
    <property type="evidence" value="ECO:0007669"/>
    <property type="project" value="TreeGrafter"/>
</dbReference>
<feature type="compositionally biased region" description="Polar residues" evidence="1">
    <location>
        <begin position="104"/>
        <end position="121"/>
    </location>
</feature>
<accession>A0A292PW52</accession>
<feature type="compositionally biased region" description="Basic residues" evidence="1">
    <location>
        <begin position="905"/>
        <end position="914"/>
    </location>
</feature>
<sequence length="1126" mass="127528">MSLEGRIGNPRSPEQRMDSHHPRQLRSYGHYNEGGRSHPDSRPMDSRANLRSYQQEVEISYDEKPRGPEDNTATGDVYGRSEGDKSEDGKTDDGINQDHRSKSNGDISQDLNLDTPNNPGAASTGDAAQNIPKVRFNYLNSWSQLNSPQDEPEPNLTNDLTSETQQPGKGLNSNHHGSTDKESGNMANPKDTLSTKDPNELRQKVLESLAEKKKKAAVFITQESEGTGRKEASPESRIGPVGMNTTEIGSGNDKPPTNPSASNPEREAAVNALLAEAMGSSKTVSGKAEKVQSAGASTTAKHSVKSPTEESFDQTRRRKHYPEEPKASGMTRGPSGEFHESTSPIYDDLEVSRRSSFAGHHSYPRNDKQSRPKRSPEDLPRREGAYKEDYGHSSRQKISPASASRQEFPRAQRAYEHEERDRNDARQEARHRSDRFEDPSPSTKEFRHPPDKPSASRRGDGDHRGKYLEEEKLRTREEPSSYRSMDVAREDDPRDPYPRYSRRMMDPNWQDQGPDAPPYPAGRYLPPRDDHRLPPITRPPETDYAALYYKDLTEWLELTGYHDYSYRQMILRRQRDIRAMEDRRIVLEDDRDGARGYSGVPLREEISSRDPRRTRGPPSYPLLPSEMPPRDDRDPSSRVPEGTAHRSSSRAALYPPLPRLDDRTRYQSDLRVASPQGEVGGLKRRAPFRDEYDDAGPVGKSARVNYESQHRSTATLKSDDYVNAEQSGVHMKHHSGHGDPVDHRHPSRRVTKDRFEDPEDDSAGAIRQSLSKRIATGRGREQSPPPLPLEARRDRSLSPRHGYDNNDRKEGHKQGPPNKPHRDGDDDTSFIHPQRKGFEKGRRTPEPSGPRYEKDLQKLGRSASGKFTPREDFRKPFPGRRSSSDDYRSPGITLRRGSIDELKKRPFGRGRGRGYTKEFHPLTRHNGKPDYGDPMDLEKRVGPVIDTRGAGTRYFVVKSFNHDNVKMAQKDELWATQKKNSEMFEEAFKTSRDVILVFSVNKSGKFQGYVSFIQSDRGMGVTHIYVYVSLISHQARMESAPGSAPIPTWAKNLLWESSGPFRIRWITINDINFHRVAHLTNRLNEDQPVLIGRDGQEIDPECGASLCRLIDESANFHRNYNENGGK</sequence>
<proteinExistence type="predicted"/>
<feature type="compositionally biased region" description="Basic and acidic residues" evidence="1">
    <location>
        <begin position="790"/>
        <end position="813"/>
    </location>
</feature>
<feature type="compositionally biased region" description="Basic and acidic residues" evidence="1">
    <location>
        <begin position="193"/>
        <end position="211"/>
    </location>
</feature>
<feature type="region of interest" description="Disordered" evidence="1">
    <location>
        <begin position="142"/>
        <end position="540"/>
    </location>
</feature>
<dbReference type="InterPro" id="IPR007275">
    <property type="entry name" value="YTH_domain"/>
</dbReference>
<feature type="compositionally biased region" description="Basic and acidic residues" evidence="1">
    <location>
        <begin position="457"/>
        <end position="497"/>
    </location>
</feature>
<organism evidence="3 4">
    <name type="scientific">Tuber aestivum</name>
    <name type="common">summer truffle</name>
    <dbReference type="NCBI Taxonomy" id="59557"/>
    <lineage>
        <taxon>Eukaryota</taxon>
        <taxon>Fungi</taxon>
        <taxon>Dikarya</taxon>
        <taxon>Ascomycota</taxon>
        <taxon>Pezizomycotina</taxon>
        <taxon>Pezizomycetes</taxon>
        <taxon>Pezizales</taxon>
        <taxon>Tuberaceae</taxon>
        <taxon>Tuber</taxon>
    </lineage>
</organism>
<reference evidence="3" key="1">
    <citation type="submission" date="2015-10" db="EMBL/GenBank/DDBJ databases">
        <authorList>
            <person name="Regsiter A."/>
            <person name="william w."/>
        </authorList>
    </citation>
    <scope>NUCLEOTIDE SEQUENCE</scope>
    <source>
        <strain evidence="3">Montdore</strain>
    </source>
</reference>
<dbReference type="AlphaFoldDB" id="A0A292PW52"/>
<dbReference type="CDD" id="cd21134">
    <property type="entry name" value="YTH"/>
    <property type="match status" value="1"/>
</dbReference>
<feature type="compositionally biased region" description="Basic and acidic residues" evidence="1">
    <location>
        <begin position="407"/>
        <end position="451"/>
    </location>
</feature>
<dbReference type="Gene3D" id="3.10.590.10">
    <property type="entry name" value="ph1033 like domains"/>
    <property type="match status" value="1"/>
</dbReference>
<dbReference type="Pfam" id="PF04146">
    <property type="entry name" value="YTH"/>
    <property type="match status" value="1"/>
</dbReference>
<feature type="compositionally biased region" description="Basic and acidic residues" evidence="1">
    <location>
        <begin position="79"/>
        <end position="103"/>
    </location>
</feature>
<dbReference type="GO" id="GO:0005654">
    <property type="term" value="C:nucleoplasm"/>
    <property type="evidence" value="ECO:0007669"/>
    <property type="project" value="TreeGrafter"/>
</dbReference>
<dbReference type="GO" id="GO:0048024">
    <property type="term" value="P:regulation of mRNA splicing, via spliceosome"/>
    <property type="evidence" value="ECO:0007669"/>
    <property type="project" value="TreeGrafter"/>
</dbReference>
<feature type="compositionally biased region" description="Basic and acidic residues" evidence="1">
    <location>
        <begin position="33"/>
        <end position="45"/>
    </location>
</feature>
<name>A0A292PW52_9PEZI</name>
<feature type="region of interest" description="Disordered" evidence="1">
    <location>
        <begin position="592"/>
        <end position="935"/>
    </location>
</feature>